<dbReference type="Proteomes" id="UP000261082">
    <property type="component" value="Unassembled WGS sequence"/>
</dbReference>
<feature type="domain" description="Glycosyltransferase 2-like" evidence="1">
    <location>
        <begin position="12"/>
        <end position="152"/>
    </location>
</feature>
<dbReference type="InterPro" id="IPR001173">
    <property type="entry name" value="Glyco_trans_2-like"/>
</dbReference>
<reference evidence="2 3" key="1">
    <citation type="journal article" date="2007" name="Int. J. Syst. Evol. Microbiol.">
        <title>Marixanthomonas ophiurae gen. nov., sp. nov., a marine bacterium of the family Flavobacteriaceae isolated from a deep-sea brittle star.</title>
        <authorList>
            <person name="Romanenko L.A."/>
            <person name="Uchino M."/>
            <person name="Frolova G.M."/>
            <person name="Mikhailov V.V."/>
        </authorList>
    </citation>
    <scope>NUCLEOTIDE SEQUENCE [LARGE SCALE GENOMIC DNA]</scope>
    <source>
        <strain evidence="2 3">KMM 3046</strain>
    </source>
</reference>
<dbReference type="Gene3D" id="3.90.550.10">
    <property type="entry name" value="Spore Coat Polysaccharide Biosynthesis Protein SpsA, Chain A"/>
    <property type="match status" value="1"/>
</dbReference>
<dbReference type="Pfam" id="PF00535">
    <property type="entry name" value="Glycos_transf_2"/>
    <property type="match status" value="1"/>
</dbReference>
<name>A0A3E1QD10_9FLAO</name>
<dbReference type="RefSeq" id="WP_117159098.1">
    <property type="nucleotide sequence ID" value="NZ_QVID01000001.1"/>
</dbReference>
<dbReference type="PANTHER" id="PTHR22916">
    <property type="entry name" value="GLYCOSYLTRANSFERASE"/>
    <property type="match status" value="1"/>
</dbReference>
<comment type="caution">
    <text evidence="2">The sequence shown here is derived from an EMBL/GenBank/DDBJ whole genome shotgun (WGS) entry which is preliminary data.</text>
</comment>
<dbReference type="GO" id="GO:0016758">
    <property type="term" value="F:hexosyltransferase activity"/>
    <property type="evidence" value="ECO:0007669"/>
    <property type="project" value="UniProtKB-ARBA"/>
</dbReference>
<accession>A0A3E1QD10</accession>
<evidence type="ECO:0000313" key="2">
    <source>
        <dbReference type="EMBL" id="RFN60039.1"/>
    </source>
</evidence>
<evidence type="ECO:0000259" key="1">
    <source>
        <dbReference type="Pfam" id="PF00535"/>
    </source>
</evidence>
<dbReference type="OrthoDB" id="199095at2"/>
<dbReference type="PANTHER" id="PTHR22916:SF3">
    <property type="entry name" value="UDP-GLCNAC:BETAGAL BETA-1,3-N-ACETYLGLUCOSAMINYLTRANSFERASE-LIKE PROTEIN 1"/>
    <property type="match status" value="1"/>
</dbReference>
<proteinExistence type="predicted"/>
<dbReference type="EMBL" id="QVID01000001">
    <property type="protein sequence ID" value="RFN60039.1"/>
    <property type="molecule type" value="Genomic_DNA"/>
</dbReference>
<evidence type="ECO:0000313" key="3">
    <source>
        <dbReference type="Proteomes" id="UP000261082"/>
    </source>
</evidence>
<organism evidence="2 3">
    <name type="scientific">Marixanthomonas ophiurae</name>
    <dbReference type="NCBI Taxonomy" id="387659"/>
    <lineage>
        <taxon>Bacteria</taxon>
        <taxon>Pseudomonadati</taxon>
        <taxon>Bacteroidota</taxon>
        <taxon>Flavobacteriia</taxon>
        <taxon>Flavobacteriales</taxon>
        <taxon>Flavobacteriaceae</taxon>
        <taxon>Marixanthomonas</taxon>
    </lineage>
</organism>
<sequence length="317" mass="36478">MQKHQNIASVAVWMVTYNHQDFIEKAVESVMMQQTNFPFQLIIGEDCSTDATQAICKRLKSKYPEKITLFLNETNLGSFKNAQNIYKTCYKSKAKYVSILEGDDYWTDPEKLQKQVDFLEGHSAYSMAFHDAFVIDANENRIQDSKLKKNRKCDQSSQQLKRGAVLPVGSLVFRNIFPGFPPEIENVLNADTFLLSFLGQHGKGKYMLEIKPSAYRLHSGGIWSAISRLNKIKNKLSFLGHMNNYYKALNDHETSVVYRRKEKKLSQIYLRETAKTSYISHFKTASVAYLKGADSFKDGFYFVKQLGKFVITFIFKP</sequence>
<protein>
    <submittedName>
        <fullName evidence="2">Glycosyltransferase</fullName>
    </submittedName>
</protein>
<dbReference type="AlphaFoldDB" id="A0A3E1QD10"/>
<dbReference type="InterPro" id="IPR029044">
    <property type="entry name" value="Nucleotide-diphossugar_trans"/>
</dbReference>
<gene>
    <name evidence="2" type="ORF">DZ858_08320</name>
</gene>
<keyword evidence="2" id="KW-0808">Transferase</keyword>
<keyword evidence="3" id="KW-1185">Reference proteome</keyword>
<dbReference type="SUPFAM" id="SSF53448">
    <property type="entry name" value="Nucleotide-diphospho-sugar transferases"/>
    <property type="match status" value="1"/>
</dbReference>